<evidence type="ECO:0000313" key="9">
    <source>
        <dbReference type="EMBL" id="RYC51256.1"/>
    </source>
</evidence>
<keyword evidence="6" id="KW-0482">Metalloprotease</keyword>
<feature type="active site" description="Proton donor/acceptor" evidence="7">
    <location>
        <position position="239"/>
    </location>
</feature>
<keyword evidence="3" id="KW-0645">Protease</keyword>
<sequence length="371" mass="41953">MYNATMTDHSLYKERSVQNRYITLETLETCLKKRPAASSKILGKSVQGEPLYAFTLGKGETRILMWSQMHGNESTTTKAVWDMVNYLESSEGLAILEICTLMIVPMLNPDGAKAYTRVNANEVDLNRDAQELTQPESQALRDLFEKFKPDYCFNLHDQRTLFSVGQSANVATVSFLSPASNQEREVTPSREVAMKLIVAMNETLQRMIPEQVGRYDDGFNANCVGDTFQMLNVPTILFEAGHSPKDYMRENTREYIFHALIKALTTISKGEIENYSTSDYFKIPENGKLFYDILVHDPQVLNPDLAPGISLGIRFKEVLDGNRILFKPELGDMGKLDGFYGHETVNCLNQKDLELLSGRDEILDFIKNVGK</sequence>
<evidence type="ECO:0000256" key="5">
    <source>
        <dbReference type="ARBA" id="ARBA00022833"/>
    </source>
</evidence>
<dbReference type="InterPro" id="IPR000834">
    <property type="entry name" value="Peptidase_M14"/>
</dbReference>
<feature type="domain" description="Peptidase M14" evidence="8">
    <location>
        <begin position="8"/>
        <end position="267"/>
    </location>
</feature>
<dbReference type="PANTHER" id="PTHR11705:SF143">
    <property type="entry name" value="SLL0236 PROTEIN"/>
    <property type="match status" value="1"/>
</dbReference>
<protein>
    <submittedName>
        <fullName evidence="9">Peptidase M14</fullName>
    </submittedName>
</protein>
<dbReference type="GO" id="GO:0004181">
    <property type="term" value="F:metallocarboxypeptidase activity"/>
    <property type="evidence" value="ECO:0007669"/>
    <property type="project" value="InterPro"/>
</dbReference>
<evidence type="ECO:0000259" key="8">
    <source>
        <dbReference type="PROSITE" id="PS52035"/>
    </source>
</evidence>
<comment type="similarity">
    <text evidence="2 7">Belongs to the peptidase M14 family.</text>
</comment>
<proteinExistence type="inferred from homology"/>
<evidence type="ECO:0000313" key="10">
    <source>
        <dbReference type="Proteomes" id="UP000290261"/>
    </source>
</evidence>
<dbReference type="GO" id="GO:0006508">
    <property type="term" value="P:proteolysis"/>
    <property type="evidence" value="ECO:0007669"/>
    <property type="project" value="UniProtKB-KW"/>
</dbReference>
<dbReference type="Gene3D" id="3.40.630.10">
    <property type="entry name" value="Zn peptidases"/>
    <property type="match status" value="1"/>
</dbReference>
<organism evidence="9 10">
    <name type="scientific">Flagellimonas olearia</name>
    <dbReference type="NCBI Taxonomy" id="552546"/>
    <lineage>
        <taxon>Bacteria</taxon>
        <taxon>Pseudomonadati</taxon>
        <taxon>Bacteroidota</taxon>
        <taxon>Flavobacteriia</taxon>
        <taxon>Flavobacteriales</taxon>
        <taxon>Flavobacteriaceae</taxon>
        <taxon>Flagellimonas</taxon>
    </lineage>
</organism>
<keyword evidence="10" id="KW-1185">Reference proteome</keyword>
<dbReference type="PANTHER" id="PTHR11705">
    <property type="entry name" value="PROTEASE FAMILY M14 CARBOXYPEPTIDASE A,B"/>
    <property type="match status" value="1"/>
</dbReference>
<dbReference type="GO" id="GO:0005615">
    <property type="term" value="C:extracellular space"/>
    <property type="evidence" value="ECO:0007669"/>
    <property type="project" value="TreeGrafter"/>
</dbReference>
<evidence type="ECO:0000256" key="1">
    <source>
        <dbReference type="ARBA" id="ARBA00001947"/>
    </source>
</evidence>
<keyword evidence="5" id="KW-0862">Zinc</keyword>
<dbReference type="SUPFAM" id="SSF53187">
    <property type="entry name" value="Zn-dependent exopeptidases"/>
    <property type="match status" value="1"/>
</dbReference>
<dbReference type="EMBL" id="JJMP01000006">
    <property type="protein sequence ID" value="RYC51256.1"/>
    <property type="molecule type" value="Genomic_DNA"/>
</dbReference>
<keyword evidence="4" id="KW-0378">Hydrolase</keyword>
<dbReference type="GO" id="GO:0008270">
    <property type="term" value="F:zinc ion binding"/>
    <property type="evidence" value="ECO:0007669"/>
    <property type="project" value="InterPro"/>
</dbReference>
<evidence type="ECO:0000256" key="6">
    <source>
        <dbReference type="ARBA" id="ARBA00023049"/>
    </source>
</evidence>
<comment type="cofactor">
    <cofactor evidence="1">
        <name>Zn(2+)</name>
        <dbReference type="ChEBI" id="CHEBI:29105"/>
    </cofactor>
</comment>
<comment type="caution">
    <text evidence="9">The sequence shown here is derived from an EMBL/GenBank/DDBJ whole genome shotgun (WGS) entry which is preliminary data.</text>
</comment>
<reference evidence="9 10" key="1">
    <citation type="submission" date="2014-04" db="EMBL/GenBank/DDBJ databases">
        <title>Whole genome of Muricauda olearia.</title>
        <authorList>
            <person name="Zhang X.-H."/>
            <person name="Tang K."/>
        </authorList>
    </citation>
    <scope>NUCLEOTIDE SEQUENCE [LARGE SCALE GENOMIC DNA]</scope>
    <source>
        <strain evidence="9 10">Th120</strain>
    </source>
</reference>
<dbReference type="AlphaFoldDB" id="A0A444VKF2"/>
<name>A0A444VKF2_9FLAO</name>
<evidence type="ECO:0000256" key="4">
    <source>
        <dbReference type="ARBA" id="ARBA00022801"/>
    </source>
</evidence>
<accession>A0A444VKF2</accession>
<evidence type="ECO:0000256" key="3">
    <source>
        <dbReference type="ARBA" id="ARBA00022670"/>
    </source>
</evidence>
<dbReference type="CDD" id="cd06239">
    <property type="entry name" value="M14-like"/>
    <property type="match status" value="1"/>
</dbReference>
<evidence type="ECO:0000256" key="7">
    <source>
        <dbReference type="PROSITE-ProRule" id="PRU01379"/>
    </source>
</evidence>
<dbReference type="Proteomes" id="UP000290261">
    <property type="component" value="Unassembled WGS sequence"/>
</dbReference>
<gene>
    <name evidence="9" type="ORF">DN53_13695</name>
</gene>
<evidence type="ECO:0000256" key="2">
    <source>
        <dbReference type="ARBA" id="ARBA00005988"/>
    </source>
</evidence>
<dbReference type="PROSITE" id="PS52035">
    <property type="entry name" value="PEPTIDASE_M14"/>
    <property type="match status" value="1"/>
</dbReference>
<dbReference type="Pfam" id="PF00246">
    <property type="entry name" value="Peptidase_M14"/>
    <property type="match status" value="1"/>
</dbReference>